<dbReference type="OrthoDB" id="331948at2759"/>
<evidence type="ECO:0000256" key="3">
    <source>
        <dbReference type="PROSITE-ProRule" id="PRU00023"/>
    </source>
</evidence>
<keyword evidence="1" id="KW-0677">Repeat</keyword>
<keyword evidence="2 3" id="KW-0040">ANK repeat</keyword>
<dbReference type="InterPro" id="IPR002110">
    <property type="entry name" value="Ankyrin_rpt"/>
</dbReference>
<dbReference type="EMBL" id="CAADRA010000061">
    <property type="protein sequence ID" value="VFT78160.1"/>
    <property type="molecule type" value="Genomic_DNA"/>
</dbReference>
<dbReference type="PRINTS" id="PR01415">
    <property type="entry name" value="ANKYRIN"/>
</dbReference>
<name>A0A485K6K0_9STRA</name>
<dbReference type="InterPro" id="IPR050889">
    <property type="entry name" value="Dendritic_Spine_Reg/Scaffold"/>
</dbReference>
<accession>A0A485K6K0</accession>
<dbReference type="Pfam" id="PF12796">
    <property type="entry name" value="Ank_2"/>
    <property type="match status" value="1"/>
</dbReference>
<dbReference type="PANTHER" id="PTHR24166">
    <property type="entry name" value="ROLLING PEBBLES, ISOFORM B"/>
    <property type="match status" value="1"/>
</dbReference>
<dbReference type="EMBL" id="VJMH01000061">
    <property type="protein sequence ID" value="KAF0719568.1"/>
    <property type="molecule type" value="Genomic_DNA"/>
</dbReference>
<evidence type="ECO:0000313" key="5">
    <source>
        <dbReference type="EMBL" id="VFT78160.1"/>
    </source>
</evidence>
<dbReference type="SMART" id="SM00248">
    <property type="entry name" value="ANK"/>
    <property type="match status" value="6"/>
</dbReference>
<evidence type="ECO:0000256" key="2">
    <source>
        <dbReference type="ARBA" id="ARBA00023043"/>
    </source>
</evidence>
<organism evidence="5 6">
    <name type="scientific">Aphanomyces stellatus</name>
    <dbReference type="NCBI Taxonomy" id="120398"/>
    <lineage>
        <taxon>Eukaryota</taxon>
        <taxon>Sar</taxon>
        <taxon>Stramenopiles</taxon>
        <taxon>Oomycota</taxon>
        <taxon>Saprolegniomycetes</taxon>
        <taxon>Saprolegniales</taxon>
        <taxon>Verrucalvaceae</taxon>
        <taxon>Aphanomyces</taxon>
    </lineage>
</organism>
<protein>
    <submittedName>
        <fullName evidence="5">Aste57867_937 protein</fullName>
    </submittedName>
</protein>
<dbReference type="PROSITE" id="PS50297">
    <property type="entry name" value="ANK_REP_REGION"/>
    <property type="match status" value="2"/>
</dbReference>
<dbReference type="SUPFAM" id="SSF48403">
    <property type="entry name" value="Ankyrin repeat"/>
    <property type="match status" value="1"/>
</dbReference>
<dbReference type="PROSITE" id="PS50088">
    <property type="entry name" value="ANK_REPEAT"/>
    <property type="match status" value="3"/>
</dbReference>
<dbReference type="Gene3D" id="1.25.40.20">
    <property type="entry name" value="Ankyrin repeat-containing domain"/>
    <property type="match status" value="2"/>
</dbReference>
<sequence>MEPILTSSPRDNDVTERTPLVLKSKASTLHSSASSYKSVSSPVEAYHVRVGSPFRDSQPEISPTPPSPNEDVLYLDDDIERTEMQMLTITNLFFDSCLSGDAFQAQRLIESVNDQNDVQTMITSIHPKYHMNALSLTSFYDQPLVMRCLLDLNFAKDFVNSNAGIERHGATALMLVQSVPCAVMLLQSGASVYCQNSTGMTPLHYAASSGHAGITSLLLDFGADPNCIDHRGATALHWAVYEGFQYTAMLLVGHGADMSVQDTQGQTPLMIASALNDAFLVKQLVLEGSPLHLCDRKGRTAMMIATQASNRECIHALITGANDR</sequence>
<dbReference type="AlphaFoldDB" id="A0A485K6K0"/>
<evidence type="ECO:0000313" key="4">
    <source>
        <dbReference type="EMBL" id="KAF0719568.1"/>
    </source>
</evidence>
<evidence type="ECO:0000256" key="1">
    <source>
        <dbReference type="ARBA" id="ARBA00022737"/>
    </source>
</evidence>
<feature type="repeat" description="ANK" evidence="3">
    <location>
        <begin position="264"/>
        <end position="296"/>
    </location>
</feature>
<proteinExistence type="predicted"/>
<dbReference type="Proteomes" id="UP000332933">
    <property type="component" value="Unassembled WGS sequence"/>
</dbReference>
<gene>
    <name evidence="5" type="primary">Aste57867_937</name>
    <name evidence="4" type="ORF">As57867_000936</name>
    <name evidence="5" type="ORF">ASTE57867_937</name>
</gene>
<reference evidence="4" key="2">
    <citation type="submission" date="2019-06" db="EMBL/GenBank/DDBJ databases">
        <title>Genomics analysis of Aphanomyces spp. identifies a new class of oomycete effector associated with host adaptation.</title>
        <authorList>
            <person name="Gaulin E."/>
        </authorList>
    </citation>
    <scope>NUCLEOTIDE SEQUENCE</scope>
    <source>
        <strain evidence="4">CBS 578.67</strain>
    </source>
</reference>
<feature type="repeat" description="ANK" evidence="3">
    <location>
        <begin position="231"/>
        <end position="263"/>
    </location>
</feature>
<reference evidence="5 6" key="1">
    <citation type="submission" date="2019-03" db="EMBL/GenBank/DDBJ databases">
        <authorList>
            <person name="Gaulin E."/>
            <person name="Dumas B."/>
        </authorList>
    </citation>
    <scope>NUCLEOTIDE SEQUENCE [LARGE SCALE GENOMIC DNA]</scope>
    <source>
        <strain evidence="5">CBS 568.67</strain>
    </source>
</reference>
<keyword evidence="6" id="KW-1185">Reference proteome</keyword>
<evidence type="ECO:0000313" key="6">
    <source>
        <dbReference type="Proteomes" id="UP000332933"/>
    </source>
</evidence>
<dbReference type="InterPro" id="IPR036770">
    <property type="entry name" value="Ankyrin_rpt-contain_sf"/>
</dbReference>
<dbReference type="PANTHER" id="PTHR24166:SF48">
    <property type="entry name" value="PROTEIN VAPYRIN"/>
    <property type="match status" value="1"/>
</dbReference>
<feature type="repeat" description="ANK" evidence="3">
    <location>
        <begin position="198"/>
        <end position="230"/>
    </location>
</feature>